<evidence type="ECO:0000256" key="8">
    <source>
        <dbReference type="ARBA" id="ARBA00023242"/>
    </source>
</evidence>
<dbReference type="SUPFAM" id="SSF57716">
    <property type="entry name" value="Glucocorticoid receptor-like (DNA-binding domain)"/>
    <property type="match status" value="1"/>
</dbReference>
<dbReference type="InterPro" id="IPR013088">
    <property type="entry name" value="Znf_NHR/GATA"/>
</dbReference>
<dbReference type="Gene3D" id="3.30.50.10">
    <property type="entry name" value="Erythroid Transcription Factor GATA-1, subunit A"/>
    <property type="match status" value="1"/>
</dbReference>
<dbReference type="PANTHER" id="PTHR24083">
    <property type="entry name" value="NUCLEAR HORMONE RECEPTOR"/>
    <property type="match status" value="1"/>
</dbReference>
<keyword evidence="1" id="KW-0479">Metal-binding</keyword>
<evidence type="ECO:0000313" key="11">
    <source>
        <dbReference type="Proteomes" id="UP000728185"/>
    </source>
</evidence>
<organism evidence="10 11">
    <name type="scientific">Fasciolopsis buskii</name>
    <dbReference type="NCBI Taxonomy" id="27845"/>
    <lineage>
        <taxon>Eukaryota</taxon>
        <taxon>Metazoa</taxon>
        <taxon>Spiralia</taxon>
        <taxon>Lophotrochozoa</taxon>
        <taxon>Platyhelminthes</taxon>
        <taxon>Trematoda</taxon>
        <taxon>Digenea</taxon>
        <taxon>Plagiorchiida</taxon>
        <taxon>Echinostomata</taxon>
        <taxon>Echinostomatoidea</taxon>
        <taxon>Fasciolidae</taxon>
        <taxon>Fasciolopsis</taxon>
    </lineage>
</organism>
<evidence type="ECO:0000256" key="3">
    <source>
        <dbReference type="ARBA" id="ARBA00022833"/>
    </source>
</evidence>
<dbReference type="EMBL" id="LUCM01002851">
    <property type="protein sequence ID" value="KAA0196728.1"/>
    <property type="molecule type" value="Genomic_DNA"/>
</dbReference>
<dbReference type="GO" id="GO:0003700">
    <property type="term" value="F:DNA-binding transcription factor activity"/>
    <property type="evidence" value="ECO:0007669"/>
    <property type="project" value="InterPro"/>
</dbReference>
<dbReference type="AlphaFoldDB" id="A0A8E0S5H3"/>
<evidence type="ECO:0000313" key="10">
    <source>
        <dbReference type="EMBL" id="KAA0196728.1"/>
    </source>
</evidence>
<dbReference type="Proteomes" id="UP000728185">
    <property type="component" value="Unassembled WGS sequence"/>
</dbReference>
<keyword evidence="11" id="KW-1185">Reference proteome</keyword>
<reference evidence="10" key="1">
    <citation type="submission" date="2019-05" db="EMBL/GenBank/DDBJ databases">
        <title>Annotation for the trematode Fasciolopsis buski.</title>
        <authorList>
            <person name="Choi Y.-J."/>
        </authorList>
    </citation>
    <scope>NUCLEOTIDE SEQUENCE</scope>
    <source>
        <strain evidence="10">HT</strain>
        <tissue evidence="10">Whole worm</tissue>
    </source>
</reference>
<evidence type="ECO:0000256" key="4">
    <source>
        <dbReference type="ARBA" id="ARBA00023015"/>
    </source>
</evidence>
<dbReference type="InterPro" id="IPR001628">
    <property type="entry name" value="Znf_hrmn_rcpt"/>
</dbReference>
<feature type="domain" description="Nuclear receptor" evidence="9">
    <location>
        <begin position="34"/>
        <end position="96"/>
    </location>
</feature>
<keyword evidence="5" id="KW-0238">DNA-binding</keyword>
<proteinExistence type="predicted"/>
<dbReference type="SMART" id="SM00399">
    <property type="entry name" value="ZnF_C4"/>
    <property type="match status" value="1"/>
</dbReference>
<dbReference type="PRINTS" id="PR00047">
    <property type="entry name" value="STROIDFINGER"/>
</dbReference>
<sequence length="104" mass="11944">MVFKRCVPPFPTRPFPCSRVCDALLNFVELGEFSCAGFFKRSIRRNRQYVCKNRSTVGGKPNAGNCRIDKSHRNQCRACRLRKCLEVGMNRDGKWGSGNPRDWS</sequence>
<evidence type="ECO:0000256" key="5">
    <source>
        <dbReference type="ARBA" id="ARBA00023125"/>
    </source>
</evidence>
<dbReference type="GO" id="GO:0008270">
    <property type="term" value="F:zinc ion binding"/>
    <property type="evidence" value="ECO:0007669"/>
    <property type="project" value="UniProtKB-KW"/>
</dbReference>
<protein>
    <submittedName>
        <fullName evidence="10">Nuclear receptor subfamily 2 group E member 1</fullName>
    </submittedName>
</protein>
<evidence type="ECO:0000256" key="1">
    <source>
        <dbReference type="ARBA" id="ARBA00022723"/>
    </source>
</evidence>
<dbReference type="PROSITE" id="PS51030">
    <property type="entry name" value="NUCLEAR_REC_DBD_2"/>
    <property type="match status" value="1"/>
</dbReference>
<dbReference type="OrthoDB" id="5771769at2759"/>
<keyword evidence="8" id="KW-0539">Nucleus</keyword>
<keyword evidence="7 10" id="KW-0675">Receptor</keyword>
<keyword evidence="2" id="KW-0863">Zinc-finger</keyword>
<gene>
    <name evidence="10" type="ORF">FBUS_03862</name>
</gene>
<keyword evidence="3" id="KW-0862">Zinc</keyword>
<evidence type="ECO:0000256" key="2">
    <source>
        <dbReference type="ARBA" id="ARBA00022771"/>
    </source>
</evidence>
<accession>A0A8E0S5H3</accession>
<name>A0A8E0S5H3_9TREM</name>
<dbReference type="InterPro" id="IPR050274">
    <property type="entry name" value="Nuclear_hormone_rcpt_NR2"/>
</dbReference>
<evidence type="ECO:0000256" key="7">
    <source>
        <dbReference type="ARBA" id="ARBA00023170"/>
    </source>
</evidence>
<evidence type="ECO:0000259" key="9">
    <source>
        <dbReference type="PROSITE" id="PS51030"/>
    </source>
</evidence>
<comment type="caution">
    <text evidence="10">The sequence shown here is derived from an EMBL/GenBank/DDBJ whole genome shotgun (WGS) entry which is preliminary data.</text>
</comment>
<keyword evidence="6" id="KW-0804">Transcription</keyword>
<evidence type="ECO:0000256" key="6">
    <source>
        <dbReference type="ARBA" id="ARBA00023163"/>
    </source>
</evidence>
<dbReference type="GO" id="GO:0043565">
    <property type="term" value="F:sequence-specific DNA binding"/>
    <property type="evidence" value="ECO:0007669"/>
    <property type="project" value="InterPro"/>
</dbReference>
<dbReference type="Pfam" id="PF00105">
    <property type="entry name" value="zf-C4"/>
    <property type="match status" value="1"/>
</dbReference>
<keyword evidence="4" id="KW-0805">Transcription regulation</keyword>